<keyword evidence="1" id="KW-1133">Transmembrane helix</keyword>
<feature type="transmembrane region" description="Helical" evidence="1">
    <location>
        <begin position="20"/>
        <end position="44"/>
    </location>
</feature>
<keyword evidence="2" id="KW-0540">Nuclease</keyword>
<name>A0A8H4AS39_GIGMA</name>
<dbReference type="PANTHER" id="PTHR47642">
    <property type="entry name" value="ATP-DEPENDENT DNA HELICASE"/>
    <property type="match status" value="1"/>
</dbReference>
<dbReference type="OrthoDB" id="2428936at2759"/>
<evidence type="ECO:0000313" key="3">
    <source>
        <dbReference type="Proteomes" id="UP000439903"/>
    </source>
</evidence>
<keyword evidence="2" id="KW-0547">Nucleotide-binding</keyword>
<dbReference type="Proteomes" id="UP000439903">
    <property type="component" value="Unassembled WGS sequence"/>
</dbReference>
<evidence type="ECO:0000256" key="1">
    <source>
        <dbReference type="SAM" id="Phobius"/>
    </source>
</evidence>
<evidence type="ECO:0000313" key="2">
    <source>
        <dbReference type="EMBL" id="KAF0526551.1"/>
    </source>
</evidence>
<dbReference type="GO" id="GO:0004519">
    <property type="term" value="F:endonuclease activity"/>
    <property type="evidence" value="ECO:0007669"/>
    <property type="project" value="UniProtKB-KW"/>
</dbReference>
<keyword evidence="2" id="KW-0378">Hydrolase</keyword>
<comment type="caution">
    <text evidence="2">The sequence shown here is derived from an EMBL/GenBank/DDBJ whole genome shotgun (WGS) entry which is preliminary data.</text>
</comment>
<gene>
    <name evidence="2" type="ORF">F8M41_014062</name>
</gene>
<keyword evidence="2" id="KW-0067">ATP-binding</keyword>
<protein>
    <submittedName>
        <fullName evidence="2">Putative replicase/helicase/endonuclease</fullName>
    </submittedName>
</protein>
<keyword evidence="1" id="KW-0812">Transmembrane</keyword>
<keyword evidence="3" id="KW-1185">Reference proteome</keyword>
<dbReference type="GO" id="GO:0004386">
    <property type="term" value="F:helicase activity"/>
    <property type="evidence" value="ECO:0007669"/>
    <property type="project" value="UniProtKB-KW"/>
</dbReference>
<sequence>MSLALNDQKTHQFLLDTEVIIIDKISMVSASLLIFISNLFACLCNNALLFGRIRVLLIEGLAQLPPVNGFHAMANNLNKLVCLSLSQEYENSEPFIATAIDLIDSQEIDPINNNSNWAKIGQNPIMTYMRDIWGPFVLTIYKTRELTIPNISVAIDEQMFACGQAYVAFSKPLYGVH</sequence>
<keyword evidence="2" id="KW-0347">Helicase</keyword>
<dbReference type="EMBL" id="WTPW01000287">
    <property type="protein sequence ID" value="KAF0526551.1"/>
    <property type="molecule type" value="Genomic_DNA"/>
</dbReference>
<organism evidence="2 3">
    <name type="scientific">Gigaspora margarita</name>
    <dbReference type="NCBI Taxonomy" id="4874"/>
    <lineage>
        <taxon>Eukaryota</taxon>
        <taxon>Fungi</taxon>
        <taxon>Fungi incertae sedis</taxon>
        <taxon>Mucoromycota</taxon>
        <taxon>Glomeromycotina</taxon>
        <taxon>Glomeromycetes</taxon>
        <taxon>Diversisporales</taxon>
        <taxon>Gigasporaceae</taxon>
        <taxon>Gigaspora</taxon>
    </lineage>
</organism>
<accession>A0A8H4AS39</accession>
<dbReference type="InterPro" id="IPR051055">
    <property type="entry name" value="PIF1_helicase"/>
</dbReference>
<dbReference type="AlphaFoldDB" id="A0A8H4AS39"/>
<reference evidence="2 3" key="1">
    <citation type="journal article" date="2019" name="Environ. Microbiol.">
        <title>At the nexus of three kingdoms: the genome of the mycorrhizal fungus Gigaspora margarita provides insights into plant, endobacterial and fungal interactions.</title>
        <authorList>
            <person name="Venice F."/>
            <person name="Ghignone S."/>
            <person name="Salvioli di Fossalunga A."/>
            <person name="Amselem J."/>
            <person name="Novero M."/>
            <person name="Xianan X."/>
            <person name="Sedzielewska Toro K."/>
            <person name="Morin E."/>
            <person name="Lipzen A."/>
            <person name="Grigoriev I.V."/>
            <person name="Henrissat B."/>
            <person name="Martin F.M."/>
            <person name="Bonfante P."/>
        </authorList>
    </citation>
    <scope>NUCLEOTIDE SEQUENCE [LARGE SCALE GENOMIC DNA]</scope>
    <source>
        <strain evidence="2 3">BEG34</strain>
    </source>
</reference>
<keyword evidence="2" id="KW-0255">Endonuclease</keyword>
<proteinExistence type="predicted"/>
<keyword evidence="1" id="KW-0472">Membrane</keyword>